<name>A0A5B7SRS1_9FLAO</name>
<gene>
    <name evidence="2" type="ORF">FGM00_12665</name>
</gene>
<protein>
    <submittedName>
        <fullName evidence="2">Uncharacterized protein</fullName>
    </submittedName>
</protein>
<feature type="signal peptide" evidence="1">
    <location>
        <begin position="1"/>
        <end position="24"/>
    </location>
</feature>
<dbReference type="OrthoDB" id="1178221at2"/>
<keyword evidence="1" id="KW-0732">Signal</keyword>
<proteinExistence type="predicted"/>
<keyword evidence="3" id="KW-1185">Reference proteome</keyword>
<organism evidence="2 3">
    <name type="scientific">Aggregatimonas sangjinii</name>
    <dbReference type="NCBI Taxonomy" id="2583587"/>
    <lineage>
        <taxon>Bacteria</taxon>
        <taxon>Pseudomonadati</taxon>
        <taxon>Bacteroidota</taxon>
        <taxon>Flavobacteriia</taxon>
        <taxon>Flavobacteriales</taxon>
        <taxon>Flavobacteriaceae</taxon>
        <taxon>Aggregatimonas</taxon>
    </lineage>
</organism>
<dbReference type="RefSeq" id="WP_138853265.1">
    <property type="nucleotide sequence ID" value="NZ_CP040710.1"/>
</dbReference>
<evidence type="ECO:0000313" key="3">
    <source>
        <dbReference type="Proteomes" id="UP000310017"/>
    </source>
</evidence>
<dbReference type="Proteomes" id="UP000310017">
    <property type="component" value="Chromosome"/>
</dbReference>
<reference evidence="2 3" key="1">
    <citation type="submission" date="2019-05" db="EMBL/GenBank/DDBJ databases">
        <title>Genome sequencing of F202Z8.</title>
        <authorList>
            <person name="Kwon Y.M."/>
        </authorList>
    </citation>
    <scope>NUCLEOTIDE SEQUENCE [LARGE SCALE GENOMIC DNA]</scope>
    <source>
        <strain evidence="2 3">F202Z8</strain>
    </source>
</reference>
<accession>A0A5B7SRS1</accession>
<evidence type="ECO:0000256" key="1">
    <source>
        <dbReference type="SAM" id="SignalP"/>
    </source>
</evidence>
<sequence>MKDYSKLIFKIFVAAILMAMPLQATLAFTDSSDDITVETFIKDKFEGGWAYTVAGAPEGYEEGFLLIVADGNSYKVQIQTGGGTMKGENVTTKGSTIMFDVMVEGDKVAVSLKVAGSTISGTSTSSQGTFAISGTKTLSQE</sequence>
<feature type="chain" id="PRO_5022734687" evidence="1">
    <location>
        <begin position="25"/>
        <end position="141"/>
    </location>
</feature>
<dbReference type="KEGG" id="asag:FGM00_12665"/>
<evidence type="ECO:0000313" key="2">
    <source>
        <dbReference type="EMBL" id="QCX00922.1"/>
    </source>
</evidence>
<dbReference type="AlphaFoldDB" id="A0A5B7SRS1"/>
<dbReference type="EMBL" id="CP040710">
    <property type="protein sequence ID" value="QCX00922.1"/>
    <property type="molecule type" value="Genomic_DNA"/>
</dbReference>